<dbReference type="PANTHER" id="PTHR42976:SF1">
    <property type="entry name" value="GH18 DOMAIN-CONTAINING PROTEIN-RELATED"/>
    <property type="match status" value="1"/>
</dbReference>
<dbReference type="SUPFAM" id="SSF51445">
    <property type="entry name" value="(Trans)glycosidases"/>
    <property type="match status" value="1"/>
</dbReference>
<name>A0A3N2DA59_9MICO</name>
<dbReference type="AlphaFoldDB" id="A0A3N2DA59"/>
<feature type="domain" description="Chitin-binding type-3" evidence="3">
    <location>
        <begin position="386"/>
        <end position="434"/>
    </location>
</feature>
<dbReference type="SMART" id="SM00495">
    <property type="entry name" value="ChtBD3"/>
    <property type="match status" value="2"/>
</dbReference>
<evidence type="ECO:0000256" key="2">
    <source>
        <dbReference type="SAM" id="MobiDB-lite"/>
    </source>
</evidence>
<dbReference type="InterPro" id="IPR017853">
    <property type="entry name" value="GH"/>
</dbReference>
<dbReference type="GO" id="GO:0005576">
    <property type="term" value="C:extracellular region"/>
    <property type="evidence" value="ECO:0007669"/>
    <property type="project" value="InterPro"/>
</dbReference>
<comment type="caution">
    <text evidence="4">The sequence shown here is derived from an EMBL/GenBank/DDBJ whole genome shotgun (WGS) entry which is preliminary data.</text>
</comment>
<dbReference type="CDD" id="cd06543">
    <property type="entry name" value="GH18_PF-ChiA-like"/>
    <property type="match status" value="1"/>
</dbReference>
<gene>
    <name evidence="4" type="ORF">EDD28_1271</name>
</gene>
<dbReference type="CDD" id="cd12215">
    <property type="entry name" value="ChiC_BD"/>
    <property type="match status" value="2"/>
</dbReference>
<dbReference type="GO" id="GO:0005975">
    <property type="term" value="P:carbohydrate metabolic process"/>
    <property type="evidence" value="ECO:0007669"/>
    <property type="project" value="InterPro"/>
</dbReference>
<sequence length="513" mass="54732">MSKRFPGRRLSPVRLTILLAVVAALATAGVLGMRTWEDTQQAERSQPWFGAYVDVTATPVHAFENPTGPADRNVVLGFVVAADPTTCEASWGTFHSLEEARDDLDLDRRIARLRQSGGDVVVSFGGEASTELALACPTVDDLAAQYGAVVERYRPAAIDLDVEGPALADAASRTRRAEAVARVQEEHDGPLPVWLTLPVGADGLTPDGVATVRAFLDAGVVLAGVNAMTMNLTGAAAAADPAGTAVQALRATHRQLMAILADRGEPVMDRTAWRMVGATPMIGQNDTPTEVVTLDDARRLHAFATEVQLGRVSMWSANRDRTCAPAYDDLSVVSDSCSGVEQGDERFADVLGAGFTGAPDGGSPQPTSTPTVHPEDLTDDPATSPYPVWTAEASYPADTRVVWRRNVYVAAWWTQGAQPDDPSLAPADNPWRLIGPVLPGETPRPQLRLPADFYPTWDPAAVYQAGERVLLDDVAYEARWWTQGDSPAAGQADPGASPWRVLTQEEIAALLGG</sequence>
<organism evidence="4 5">
    <name type="scientific">Salana multivorans</name>
    <dbReference type="NCBI Taxonomy" id="120377"/>
    <lineage>
        <taxon>Bacteria</taxon>
        <taxon>Bacillati</taxon>
        <taxon>Actinomycetota</taxon>
        <taxon>Actinomycetes</taxon>
        <taxon>Micrococcales</taxon>
        <taxon>Beutenbergiaceae</taxon>
        <taxon>Salana</taxon>
    </lineage>
</organism>
<keyword evidence="5" id="KW-1185">Reference proteome</keyword>
<keyword evidence="1 4" id="KW-0378">Hydrolase</keyword>
<dbReference type="SUPFAM" id="SSF51055">
    <property type="entry name" value="Carbohydrate binding domain"/>
    <property type="match status" value="2"/>
</dbReference>
<feature type="region of interest" description="Disordered" evidence="2">
    <location>
        <begin position="353"/>
        <end position="381"/>
    </location>
</feature>
<dbReference type="InterPro" id="IPR036573">
    <property type="entry name" value="CBM_sf_5/12"/>
</dbReference>
<dbReference type="Proteomes" id="UP000275356">
    <property type="component" value="Unassembled WGS sequence"/>
</dbReference>
<evidence type="ECO:0000259" key="3">
    <source>
        <dbReference type="SMART" id="SM00495"/>
    </source>
</evidence>
<feature type="domain" description="Chitin-binding type-3" evidence="3">
    <location>
        <begin position="454"/>
        <end position="502"/>
    </location>
</feature>
<dbReference type="GO" id="GO:0004553">
    <property type="term" value="F:hydrolase activity, hydrolyzing O-glycosyl compounds"/>
    <property type="evidence" value="ECO:0007669"/>
    <property type="project" value="InterPro"/>
</dbReference>
<dbReference type="EMBL" id="RKHQ01000001">
    <property type="protein sequence ID" value="ROR96681.1"/>
    <property type="molecule type" value="Genomic_DNA"/>
</dbReference>
<dbReference type="InterPro" id="IPR003610">
    <property type="entry name" value="CBM5/12"/>
</dbReference>
<dbReference type="Gene3D" id="3.20.20.80">
    <property type="entry name" value="Glycosidases"/>
    <property type="match status" value="1"/>
</dbReference>
<accession>A0A3N2DA59</accession>
<dbReference type="InterPro" id="IPR052750">
    <property type="entry name" value="GH18_Chitinase"/>
</dbReference>
<proteinExistence type="predicted"/>
<evidence type="ECO:0000313" key="4">
    <source>
        <dbReference type="EMBL" id="ROR96681.1"/>
    </source>
</evidence>
<protein>
    <submittedName>
        <fullName evidence="4">Chitinase (Glycosyl hydrolase family 18)</fullName>
    </submittedName>
</protein>
<dbReference type="OrthoDB" id="99456at2"/>
<evidence type="ECO:0000256" key="1">
    <source>
        <dbReference type="ARBA" id="ARBA00022801"/>
    </source>
</evidence>
<dbReference type="RefSeq" id="WP_123738823.1">
    <property type="nucleotide sequence ID" value="NZ_RKHQ01000001.1"/>
</dbReference>
<evidence type="ECO:0000313" key="5">
    <source>
        <dbReference type="Proteomes" id="UP000275356"/>
    </source>
</evidence>
<reference evidence="4 5" key="1">
    <citation type="submission" date="2018-11" db="EMBL/GenBank/DDBJ databases">
        <title>Sequencing the genomes of 1000 actinobacteria strains.</title>
        <authorList>
            <person name="Klenk H.-P."/>
        </authorList>
    </citation>
    <scope>NUCLEOTIDE SEQUENCE [LARGE SCALE GENOMIC DNA]</scope>
    <source>
        <strain evidence="4 5">DSM 13521</strain>
    </source>
</reference>
<dbReference type="GO" id="GO:0030246">
    <property type="term" value="F:carbohydrate binding"/>
    <property type="evidence" value="ECO:0007669"/>
    <property type="project" value="InterPro"/>
</dbReference>
<dbReference type="PANTHER" id="PTHR42976">
    <property type="entry name" value="BIFUNCTIONAL CHITINASE/LYSOZYME-RELATED"/>
    <property type="match status" value="1"/>
</dbReference>
<dbReference type="Pfam" id="PF02839">
    <property type="entry name" value="CBM_5_12"/>
    <property type="match status" value="1"/>
</dbReference>
<dbReference type="Gene3D" id="2.10.10.20">
    <property type="entry name" value="Carbohydrate-binding module superfamily 5/12"/>
    <property type="match status" value="2"/>
</dbReference>